<dbReference type="AlphaFoldDB" id="A0A8H4VIT3"/>
<gene>
    <name evidence="2" type="ORF">D9613_007244</name>
</gene>
<sequence length="452" mass="51174">MTLSSELTRDRVLAVLHSMGVNLPSNTKIPKEDLIKRLSQALDAAQRYRDVIGSPNFNTNTAASWPSDKNLRDATHRSTFWELARDEAYATGRNIPPESPKKDIFTEMRQIFNEIARGFHIGVRSTFIIGTEGAVFVRIINVYSVKDTPVFLVGFREVDGEEAPPIQRKLTELALPKATKPSDYQMLALRTDEHQRLSILMLLDMNSKRLSAVDDIPLDESKIAEAINLKLSFLLPLAPLSLTDIGRLMNKSGCEVCGKKTASRCLQCLSVVYCGPGSSSPFPHLSYHPQAHHCLPKNLECQKADWPNHKATCRSLNGGTWSTITCEIIPHIPGISLQNHHETPQDARKRDKKLSSSVAGGRPPPDIHHGKAFLLKFQISLFRISDDTHHMLLYDRQRSFQVMWMRNSARDLFDRAEHEMGDVLKIYRWARRVGDYQFEVCFDRPPATNPPW</sequence>
<accession>A0A8H4VIT3</accession>
<proteinExistence type="predicted"/>
<evidence type="ECO:0000313" key="3">
    <source>
        <dbReference type="Proteomes" id="UP000521872"/>
    </source>
</evidence>
<feature type="region of interest" description="Disordered" evidence="1">
    <location>
        <begin position="336"/>
        <end position="365"/>
    </location>
</feature>
<keyword evidence="3" id="KW-1185">Reference proteome</keyword>
<dbReference type="Gene3D" id="6.10.140.2220">
    <property type="match status" value="1"/>
</dbReference>
<reference evidence="2 3" key="1">
    <citation type="submission" date="2019-12" db="EMBL/GenBank/DDBJ databases">
        <authorList>
            <person name="Floudas D."/>
            <person name="Bentzer J."/>
            <person name="Ahren D."/>
            <person name="Johansson T."/>
            <person name="Persson P."/>
            <person name="Tunlid A."/>
        </authorList>
    </citation>
    <scope>NUCLEOTIDE SEQUENCE [LARGE SCALE GENOMIC DNA]</scope>
    <source>
        <strain evidence="2 3">CBS 102.39</strain>
    </source>
</reference>
<comment type="caution">
    <text evidence="2">The sequence shown here is derived from an EMBL/GenBank/DDBJ whole genome shotgun (WGS) entry which is preliminary data.</text>
</comment>
<organism evidence="2 3">
    <name type="scientific">Agrocybe pediades</name>
    <dbReference type="NCBI Taxonomy" id="84607"/>
    <lineage>
        <taxon>Eukaryota</taxon>
        <taxon>Fungi</taxon>
        <taxon>Dikarya</taxon>
        <taxon>Basidiomycota</taxon>
        <taxon>Agaricomycotina</taxon>
        <taxon>Agaricomycetes</taxon>
        <taxon>Agaricomycetidae</taxon>
        <taxon>Agaricales</taxon>
        <taxon>Agaricineae</taxon>
        <taxon>Strophariaceae</taxon>
        <taxon>Agrocybe</taxon>
    </lineage>
</organism>
<dbReference type="EMBL" id="JAACJL010000058">
    <property type="protein sequence ID" value="KAF4611247.1"/>
    <property type="molecule type" value="Genomic_DNA"/>
</dbReference>
<dbReference type="Proteomes" id="UP000521872">
    <property type="component" value="Unassembled WGS sequence"/>
</dbReference>
<evidence type="ECO:0008006" key="4">
    <source>
        <dbReference type="Google" id="ProtNLM"/>
    </source>
</evidence>
<feature type="compositionally biased region" description="Basic and acidic residues" evidence="1">
    <location>
        <begin position="339"/>
        <end position="349"/>
    </location>
</feature>
<protein>
    <recommendedName>
        <fullName evidence="4">MYND-type domain-containing protein</fullName>
    </recommendedName>
</protein>
<name>A0A8H4VIT3_9AGAR</name>
<evidence type="ECO:0000313" key="2">
    <source>
        <dbReference type="EMBL" id="KAF4611247.1"/>
    </source>
</evidence>
<evidence type="ECO:0000256" key="1">
    <source>
        <dbReference type="SAM" id="MobiDB-lite"/>
    </source>
</evidence>